<accession>A0A4S4M3F9</accession>
<dbReference type="Proteomes" id="UP000308730">
    <property type="component" value="Unassembled WGS sequence"/>
</dbReference>
<dbReference type="AlphaFoldDB" id="A0A4S4M3F9"/>
<evidence type="ECO:0000313" key="2">
    <source>
        <dbReference type="Proteomes" id="UP000308730"/>
    </source>
</evidence>
<proteinExistence type="predicted"/>
<gene>
    <name evidence="1" type="ORF">EUX98_g9146</name>
</gene>
<organism evidence="1 2">
    <name type="scientific">Antrodiella citrinella</name>
    <dbReference type="NCBI Taxonomy" id="2447956"/>
    <lineage>
        <taxon>Eukaryota</taxon>
        <taxon>Fungi</taxon>
        <taxon>Dikarya</taxon>
        <taxon>Basidiomycota</taxon>
        <taxon>Agaricomycotina</taxon>
        <taxon>Agaricomycetes</taxon>
        <taxon>Polyporales</taxon>
        <taxon>Steccherinaceae</taxon>
        <taxon>Antrodiella</taxon>
    </lineage>
</organism>
<reference evidence="1 2" key="1">
    <citation type="submission" date="2019-02" db="EMBL/GenBank/DDBJ databases">
        <title>Genome sequencing of the rare red list fungi Antrodiella citrinella (Flaviporus citrinellus).</title>
        <authorList>
            <person name="Buettner E."/>
            <person name="Kellner H."/>
        </authorList>
    </citation>
    <scope>NUCLEOTIDE SEQUENCE [LARGE SCALE GENOMIC DNA]</scope>
    <source>
        <strain evidence="1 2">DSM 108506</strain>
    </source>
</reference>
<evidence type="ECO:0000313" key="1">
    <source>
        <dbReference type="EMBL" id="THH17350.1"/>
    </source>
</evidence>
<keyword evidence="2" id="KW-1185">Reference proteome</keyword>
<protein>
    <recommendedName>
        <fullName evidence="3">Fungal-type protein kinase domain-containing protein</fullName>
    </recommendedName>
</protein>
<name>A0A4S4M3F9_9APHY</name>
<dbReference type="EMBL" id="SGPM01000660">
    <property type="protein sequence ID" value="THH17350.1"/>
    <property type="molecule type" value="Genomic_DNA"/>
</dbReference>
<evidence type="ECO:0008006" key="3">
    <source>
        <dbReference type="Google" id="ProtNLM"/>
    </source>
</evidence>
<comment type="caution">
    <text evidence="1">The sequence shown here is derived from an EMBL/GenBank/DDBJ whole genome shotgun (WGS) entry which is preliminary data.</text>
</comment>
<dbReference type="OrthoDB" id="2803281at2759"/>
<sequence length="173" mass="19658">MAKYLEKTHDVLDDLESCFWVYLFIAIHHFESDVSASALDMFNEYEIGNKDNLPLVTGAGQAKCGFLHFPQDYRIVFRCGALDGTILKMLRYHRTDYTALGESMFDSQGFEDYRNSQLAAPGQKILDIIEDALEKTDWLDADTVEDQSGPQRQQDLAMQTPLGMDKAASYRVL</sequence>